<keyword evidence="1" id="KW-0175">Coiled coil</keyword>
<evidence type="ECO:0000313" key="3">
    <source>
        <dbReference type="Proteomes" id="UP001156831"/>
    </source>
</evidence>
<feature type="coiled-coil region" evidence="1">
    <location>
        <begin position="327"/>
        <end position="354"/>
    </location>
</feature>
<evidence type="ECO:0000256" key="1">
    <source>
        <dbReference type="SAM" id="Coils"/>
    </source>
</evidence>
<name>A0ABT6JGI9_9GAMM</name>
<comment type="caution">
    <text evidence="2">The sequence shown here is derived from an EMBL/GenBank/DDBJ whole genome shotgun (WGS) entry which is preliminary data.</text>
</comment>
<reference evidence="2 3" key="1">
    <citation type="submission" date="2023-04" db="EMBL/GenBank/DDBJ databases">
        <title>Luteimonas sp. M1R5S18.</title>
        <authorList>
            <person name="Sun J.-Q."/>
        </authorList>
    </citation>
    <scope>NUCLEOTIDE SEQUENCE [LARGE SCALE GENOMIC DNA]</scope>
    <source>
        <strain evidence="2 3">M1R5S18</strain>
    </source>
</reference>
<proteinExistence type="predicted"/>
<sequence length="378" mass="41125">MSDAAILTVHARQAARAVRSQMFTEELALQILLQRRNEGKLPFLLPADEIEAAFRAELEGLAVDSRLQGFTWGDALTSPANLKPSSWAIHKVLPTECTGLLYGSWGTCKTFLAIDWAGAIANGSPWQGRATKPGTVFYLAGEGEGGFARRLRAWEIGNGGAMANLAFREMPNVRNAHELAALLVDIDQLAVERGDPALIVLDTLFTALNGGEENSGKDMGEVFQAMRAMRQRFKCAVLAVHHTGHDGDRARGHSSMPAGVDVQFYIKRLKFDGPGHALELTNPKQKDGREGDPILLCTESVPLPGLVDECGNVESSLVIRSPTQKLVENMKAKADGAREDLAVMQARAVELKAQGYTLKQIGEELGRDKATISRWLKD</sequence>
<gene>
    <name evidence="2" type="ORF">QFW80_04575</name>
</gene>
<dbReference type="Pfam" id="PF13481">
    <property type="entry name" value="AAA_25"/>
    <property type="match status" value="1"/>
</dbReference>
<dbReference type="Proteomes" id="UP001156831">
    <property type="component" value="Unassembled WGS sequence"/>
</dbReference>
<protein>
    <submittedName>
        <fullName evidence="2">AAA family ATPase</fullName>
    </submittedName>
</protein>
<dbReference type="InterPro" id="IPR027417">
    <property type="entry name" value="P-loop_NTPase"/>
</dbReference>
<keyword evidence="3" id="KW-1185">Reference proteome</keyword>
<dbReference type="EMBL" id="JARXRN010000020">
    <property type="protein sequence ID" value="MDH5829793.1"/>
    <property type="molecule type" value="Genomic_DNA"/>
</dbReference>
<dbReference type="Pfam" id="PF13384">
    <property type="entry name" value="HTH_23"/>
    <property type="match status" value="1"/>
</dbReference>
<evidence type="ECO:0000313" key="2">
    <source>
        <dbReference type="EMBL" id="MDH5829793.1"/>
    </source>
</evidence>
<organism evidence="2 3">
    <name type="scientific">Luteimonas rhizosphaericola</name>
    <dbReference type="NCBI Taxonomy" id="3042024"/>
    <lineage>
        <taxon>Bacteria</taxon>
        <taxon>Pseudomonadati</taxon>
        <taxon>Pseudomonadota</taxon>
        <taxon>Gammaproteobacteria</taxon>
        <taxon>Lysobacterales</taxon>
        <taxon>Lysobacteraceae</taxon>
        <taxon>Luteimonas</taxon>
    </lineage>
</organism>
<dbReference type="RefSeq" id="WP_280600150.1">
    <property type="nucleotide sequence ID" value="NZ_JARXRN010000020.1"/>
</dbReference>
<dbReference type="SUPFAM" id="SSF52540">
    <property type="entry name" value="P-loop containing nucleoside triphosphate hydrolases"/>
    <property type="match status" value="1"/>
</dbReference>
<accession>A0ABT6JGI9</accession>
<dbReference type="Gene3D" id="3.40.50.300">
    <property type="entry name" value="P-loop containing nucleotide triphosphate hydrolases"/>
    <property type="match status" value="1"/>
</dbReference>